<evidence type="ECO:0000313" key="3">
    <source>
        <dbReference type="Proteomes" id="UP000267035"/>
    </source>
</evidence>
<dbReference type="SUPFAM" id="SSF52540">
    <property type="entry name" value="P-loop containing nucleoside triphosphate hydrolases"/>
    <property type="match status" value="1"/>
</dbReference>
<sequence>MGHSWRAIVGGQDFTLECAEVLCLLGANGCGKTTLLRTLLGVLPPLAGQVLGRGSPHDTGRAARLRATLAMCRKRMPGCSLSRCRRWC</sequence>
<dbReference type="EMBL" id="RDQL01000025">
    <property type="protein sequence ID" value="RMW95493.1"/>
    <property type="molecule type" value="Genomic_DNA"/>
</dbReference>
<reference evidence="2 3" key="1">
    <citation type="submission" date="2018-10" db="EMBL/GenBank/DDBJ databases">
        <title>Comamonadaceae CDC group NO-1 genome sequencing and assembly.</title>
        <authorList>
            <person name="Bernier A.-M."/>
            <person name="Bernard K."/>
        </authorList>
    </citation>
    <scope>NUCLEOTIDE SEQUENCE [LARGE SCALE GENOMIC DNA]</scope>
    <source>
        <strain evidence="2 3">NML161473</strain>
    </source>
</reference>
<dbReference type="InterPro" id="IPR027417">
    <property type="entry name" value="P-loop_NTPase"/>
</dbReference>
<dbReference type="Pfam" id="PF00005">
    <property type="entry name" value="ABC_tran"/>
    <property type="match status" value="1"/>
</dbReference>
<organism evidence="2 3">
    <name type="scientific">Allofranklinella schreckenbergeri</name>
    <dbReference type="NCBI Taxonomy" id="1076744"/>
    <lineage>
        <taxon>Bacteria</taxon>
        <taxon>Pseudomonadati</taxon>
        <taxon>Pseudomonadota</taxon>
        <taxon>Betaproteobacteria</taxon>
        <taxon>Burkholderiales</taxon>
        <taxon>Comamonadaceae</taxon>
        <taxon>Allofranklinella</taxon>
    </lineage>
</organism>
<accession>A0A3M6PWN6</accession>
<dbReference type="Gene3D" id="3.40.50.300">
    <property type="entry name" value="P-loop containing nucleotide triphosphate hydrolases"/>
    <property type="match status" value="1"/>
</dbReference>
<keyword evidence="3" id="KW-1185">Reference proteome</keyword>
<name>A0A3M6PWN6_9BURK</name>
<dbReference type="InterPro" id="IPR003439">
    <property type="entry name" value="ABC_transporter-like_ATP-bd"/>
</dbReference>
<feature type="domain" description="ABC transporter" evidence="1">
    <location>
        <begin position="13"/>
        <end position="74"/>
    </location>
</feature>
<dbReference type="GO" id="GO:0005524">
    <property type="term" value="F:ATP binding"/>
    <property type="evidence" value="ECO:0007669"/>
    <property type="project" value="UniProtKB-KW"/>
</dbReference>
<dbReference type="Proteomes" id="UP000267035">
    <property type="component" value="Unassembled WGS sequence"/>
</dbReference>
<dbReference type="AlphaFoldDB" id="A0A3M6PWN6"/>
<keyword evidence="2" id="KW-0067">ATP-binding</keyword>
<protein>
    <submittedName>
        <fullName evidence="2">ATP-binding cassette domain-containing protein</fullName>
    </submittedName>
</protein>
<dbReference type="GO" id="GO:0016887">
    <property type="term" value="F:ATP hydrolysis activity"/>
    <property type="evidence" value="ECO:0007669"/>
    <property type="project" value="InterPro"/>
</dbReference>
<gene>
    <name evidence="2" type="ORF">EBQ25_11770</name>
</gene>
<keyword evidence="2" id="KW-0547">Nucleotide-binding</keyword>
<comment type="caution">
    <text evidence="2">The sequence shown here is derived from an EMBL/GenBank/DDBJ whole genome shotgun (WGS) entry which is preliminary data.</text>
</comment>
<proteinExistence type="predicted"/>
<evidence type="ECO:0000259" key="1">
    <source>
        <dbReference type="Pfam" id="PF00005"/>
    </source>
</evidence>
<evidence type="ECO:0000313" key="2">
    <source>
        <dbReference type="EMBL" id="RMW95493.1"/>
    </source>
</evidence>